<proteinExistence type="predicted"/>
<dbReference type="EMBL" id="CAJVPW010028416">
    <property type="protein sequence ID" value="CAG8718290.1"/>
    <property type="molecule type" value="Genomic_DNA"/>
</dbReference>
<accession>A0ACA9PNH4</accession>
<protein>
    <submittedName>
        <fullName evidence="1">12281_t:CDS:1</fullName>
    </submittedName>
</protein>
<feature type="non-terminal residue" evidence="1">
    <location>
        <position position="1"/>
    </location>
</feature>
<feature type="non-terminal residue" evidence="1">
    <location>
        <position position="320"/>
    </location>
</feature>
<evidence type="ECO:0000313" key="2">
    <source>
        <dbReference type="Proteomes" id="UP000789366"/>
    </source>
</evidence>
<organism evidence="1 2">
    <name type="scientific">Cetraspora pellucida</name>
    <dbReference type="NCBI Taxonomy" id="1433469"/>
    <lineage>
        <taxon>Eukaryota</taxon>
        <taxon>Fungi</taxon>
        <taxon>Fungi incertae sedis</taxon>
        <taxon>Mucoromycota</taxon>
        <taxon>Glomeromycotina</taxon>
        <taxon>Glomeromycetes</taxon>
        <taxon>Diversisporales</taxon>
        <taxon>Gigasporaceae</taxon>
        <taxon>Cetraspora</taxon>
    </lineage>
</organism>
<evidence type="ECO:0000313" key="1">
    <source>
        <dbReference type="EMBL" id="CAG8718290.1"/>
    </source>
</evidence>
<dbReference type="Proteomes" id="UP000789366">
    <property type="component" value="Unassembled WGS sequence"/>
</dbReference>
<reference evidence="1" key="1">
    <citation type="submission" date="2021-06" db="EMBL/GenBank/DDBJ databases">
        <authorList>
            <person name="Kallberg Y."/>
            <person name="Tangrot J."/>
            <person name="Rosling A."/>
        </authorList>
    </citation>
    <scope>NUCLEOTIDE SEQUENCE</scope>
    <source>
        <strain evidence="1">28 12/20/2015</strain>
    </source>
</reference>
<gene>
    <name evidence="1" type="ORF">SPELUC_LOCUS12267</name>
</gene>
<keyword evidence="2" id="KW-1185">Reference proteome</keyword>
<name>A0ACA9PNH4_9GLOM</name>
<comment type="caution">
    <text evidence="1">The sequence shown here is derived from an EMBL/GenBank/DDBJ whole genome shotgun (WGS) entry which is preliminary data.</text>
</comment>
<sequence>NNSRRFSTTTVAENSDSEYSDSEYNNSKYSDPELLIYKLENSNKANFDNEKTELNEEEAKQLIYKNSSFYDLRWDNKASGGQLLYYSDDLKCTQQCKNKELWKAAQGSMTNNNSISEQLNTLNNRLKDTKNMNAYKYLCLLAVHKYLNAIFSHEELQSCIELSLEISQQVFQCGPWMAYHIREQEQRKYTQTLIDDEDVQSSCLHYIRTIGVYYDGHECPDVVQYRSIFLEKMKNFEFLMPQFVGENMNITINPEISKEQRIHIFVTYNECTFYANDVCPSVWAPLGMLPLYKKGMGKALMISEFLTETRGHLTITFTEI</sequence>